<name>A0ABT9BII8_9BACT</name>
<dbReference type="RefSeq" id="WP_305008948.1">
    <property type="nucleotide sequence ID" value="NZ_JAUQSY010000021.1"/>
</dbReference>
<dbReference type="EMBL" id="JAUQSY010000021">
    <property type="protein sequence ID" value="MDO7877509.1"/>
    <property type="molecule type" value="Genomic_DNA"/>
</dbReference>
<reference evidence="1" key="1">
    <citation type="submission" date="2023-07" db="EMBL/GenBank/DDBJ databases">
        <authorList>
            <person name="Kim M.K."/>
        </authorList>
    </citation>
    <scope>NUCLEOTIDE SEQUENCE</scope>
    <source>
        <strain evidence="1">ASUV-10-1</strain>
    </source>
</reference>
<comment type="caution">
    <text evidence="1">The sequence shown here is derived from an EMBL/GenBank/DDBJ whole genome shotgun (WGS) entry which is preliminary data.</text>
</comment>
<evidence type="ECO:0000313" key="1">
    <source>
        <dbReference type="EMBL" id="MDO7877509.1"/>
    </source>
</evidence>
<keyword evidence="2" id="KW-1185">Reference proteome</keyword>
<gene>
    <name evidence="1" type="ORF">Q5H93_22410</name>
</gene>
<evidence type="ECO:0000313" key="2">
    <source>
        <dbReference type="Proteomes" id="UP001176429"/>
    </source>
</evidence>
<dbReference type="Proteomes" id="UP001176429">
    <property type="component" value="Unassembled WGS sequence"/>
</dbReference>
<protein>
    <submittedName>
        <fullName evidence="1">Uncharacterized protein</fullName>
    </submittedName>
</protein>
<proteinExistence type="predicted"/>
<accession>A0ABT9BII8</accession>
<organism evidence="1 2">
    <name type="scientific">Hymenobacter aranciens</name>
    <dbReference type="NCBI Taxonomy" id="3063996"/>
    <lineage>
        <taxon>Bacteria</taxon>
        <taxon>Pseudomonadati</taxon>
        <taxon>Bacteroidota</taxon>
        <taxon>Cytophagia</taxon>
        <taxon>Cytophagales</taxon>
        <taxon>Hymenobacteraceae</taxon>
        <taxon>Hymenobacter</taxon>
    </lineage>
</organism>
<sequence length="142" mass="14569">MRRTLLHPFIGAWLGLLAWLLGLSPQLAAAQSNTLPGPPQVPLGAAAQYALLSGGDIQANCVVQALGRIGATDSLHIPALYVSDTAFALGGGNVGQALTDLAAARSYCSNLSGTTITTLTGQQFGGGYIASRAMLRWPAAIH</sequence>